<dbReference type="Proteomes" id="UP000473014">
    <property type="component" value="Unassembled WGS sequence"/>
</dbReference>
<feature type="compositionally biased region" description="Pro residues" evidence="1">
    <location>
        <begin position="24"/>
        <end position="41"/>
    </location>
</feature>
<name>A0A6G2BJI2_9ACTN</name>
<reference evidence="2 3" key="1">
    <citation type="submission" date="2019-11" db="EMBL/GenBank/DDBJ databases">
        <authorList>
            <person name="Yuan L."/>
        </authorList>
    </citation>
    <scope>NUCLEOTIDE SEQUENCE [LARGE SCALE GENOMIC DNA]</scope>
    <source>
        <strain evidence="2 3">TRM43335</strain>
    </source>
</reference>
<accession>A0A6G2BJI2</accession>
<keyword evidence="3" id="KW-1185">Reference proteome</keyword>
<dbReference type="EMBL" id="WIXO01000001">
    <property type="protein sequence ID" value="MTE22276.1"/>
    <property type="molecule type" value="Genomic_DNA"/>
</dbReference>
<gene>
    <name evidence="2" type="ORF">F0L17_24870</name>
</gene>
<feature type="region of interest" description="Disordered" evidence="1">
    <location>
        <begin position="1"/>
        <end position="67"/>
    </location>
</feature>
<comment type="caution">
    <text evidence="2">The sequence shown here is derived from an EMBL/GenBank/DDBJ whole genome shotgun (WGS) entry which is preliminary data.</text>
</comment>
<feature type="compositionally biased region" description="Basic and acidic residues" evidence="1">
    <location>
        <begin position="1"/>
        <end position="10"/>
    </location>
</feature>
<sequence length="194" mass="19889">MREQPLERPSGEAGPGPSPGSVAPAPPTPSDAPGPSGPPAPGGGGFDAATGDGPEPAEGPRRRAAAARAWAGVLEIRRVTGGAPGGGDGTAVPAPWERTRAVRAVSLALEAAGVPPSAVGGDGRRTRTGYRVSPSEEPGSVRVEWLGPSVSEARREAGERLRACARLLEERGWEALLYRGPRRTPFLSVTPRDS</sequence>
<organism evidence="2 3">
    <name type="scientific">Streptomyces taklimakanensis</name>
    <dbReference type="NCBI Taxonomy" id="2569853"/>
    <lineage>
        <taxon>Bacteria</taxon>
        <taxon>Bacillati</taxon>
        <taxon>Actinomycetota</taxon>
        <taxon>Actinomycetes</taxon>
        <taxon>Kitasatosporales</taxon>
        <taxon>Streptomycetaceae</taxon>
        <taxon>Streptomyces</taxon>
    </lineage>
</organism>
<evidence type="ECO:0000256" key="1">
    <source>
        <dbReference type="SAM" id="MobiDB-lite"/>
    </source>
</evidence>
<protein>
    <submittedName>
        <fullName evidence="2">Uncharacterized protein</fullName>
    </submittedName>
</protein>
<proteinExistence type="predicted"/>
<evidence type="ECO:0000313" key="2">
    <source>
        <dbReference type="EMBL" id="MTE22276.1"/>
    </source>
</evidence>
<feature type="region of interest" description="Disordered" evidence="1">
    <location>
        <begin position="116"/>
        <end position="139"/>
    </location>
</feature>
<dbReference type="AlphaFoldDB" id="A0A6G2BJI2"/>
<feature type="compositionally biased region" description="Low complexity" evidence="1">
    <location>
        <begin position="47"/>
        <end position="56"/>
    </location>
</feature>
<evidence type="ECO:0000313" key="3">
    <source>
        <dbReference type="Proteomes" id="UP000473014"/>
    </source>
</evidence>